<dbReference type="RefSeq" id="WP_189039066.1">
    <property type="nucleotide sequence ID" value="NZ_BMMP01000016.1"/>
</dbReference>
<proteinExistence type="predicted"/>
<gene>
    <name evidence="3" type="ORF">GCM10012287_45350</name>
</gene>
<evidence type="ECO:0000313" key="3">
    <source>
        <dbReference type="EMBL" id="GGO55038.1"/>
    </source>
</evidence>
<dbReference type="SUPFAM" id="SSF53850">
    <property type="entry name" value="Periplasmic binding protein-like II"/>
    <property type="match status" value="1"/>
</dbReference>
<dbReference type="Gene3D" id="3.40.190.10">
    <property type="entry name" value="Periplasmic binding protein-like II"/>
    <property type="match status" value="1"/>
</dbReference>
<accession>A0ABQ2MNN9</accession>
<sequence>MNKAAQPEQAHGGPRGARRTRRARSVVAACGSVAVLAAALTACGGNSLEKEGGASADGGSKGELVVGSAGFTESQVMAELYAQLLTKAGYETSISKLKNRELYEPALEKGDIDVVPEYAATLAEFLNAKKNGPKAEPVASSDVEETVAALEKLAKPRGLKVLPAGEAVDQNAFAVTKDFAGKHKLKTLSDLGKSGEKIKLAASDECEERPFCRPGLEKKYGIDITDIDPKGVGTTQAKEAVKNGTDQLVLTTTTDATLEDFGLVLLDDDKRLQNADNVLPVVNAKKAGGKKVADALGKLTETLTTKDLTDLNRKVDAERQKPKDVAEDYLKEKNLL</sequence>
<keyword evidence="4" id="KW-1185">Reference proteome</keyword>
<feature type="domain" description="ABC-type glycine betaine transport system substrate-binding" evidence="2">
    <location>
        <begin position="63"/>
        <end position="332"/>
    </location>
</feature>
<dbReference type="InterPro" id="IPR007210">
    <property type="entry name" value="ABC_Gly_betaine_transp_sub-bd"/>
</dbReference>
<feature type="region of interest" description="Disordered" evidence="1">
    <location>
        <begin position="1"/>
        <end position="21"/>
    </location>
</feature>
<protein>
    <submittedName>
        <fullName evidence="3">Amino acid ABC transporter, substrate binding protein</fullName>
    </submittedName>
</protein>
<comment type="caution">
    <text evidence="3">The sequence shown here is derived from an EMBL/GenBank/DDBJ whole genome shotgun (WGS) entry which is preliminary data.</text>
</comment>
<dbReference type="Pfam" id="PF04069">
    <property type="entry name" value="OpuAC"/>
    <property type="match status" value="1"/>
</dbReference>
<reference evidence="4" key="1">
    <citation type="journal article" date="2019" name="Int. J. Syst. Evol. Microbiol.">
        <title>The Global Catalogue of Microorganisms (GCM) 10K type strain sequencing project: providing services to taxonomists for standard genome sequencing and annotation.</title>
        <authorList>
            <consortium name="The Broad Institute Genomics Platform"/>
            <consortium name="The Broad Institute Genome Sequencing Center for Infectious Disease"/>
            <person name="Wu L."/>
            <person name="Ma J."/>
        </authorList>
    </citation>
    <scope>NUCLEOTIDE SEQUENCE [LARGE SCALE GENOMIC DNA]</scope>
    <source>
        <strain evidence="4">CGMCC 4.7178</strain>
    </source>
</reference>
<dbReference type="Proteomes" id="UP000631535">
    <property type="component" value="Unassembled WGS sequence"/>
</dbReference>
<name>A0ABQ2MNN9_9ACTN</name>
<dbReference type="CDD" id="cd13606">
    <property type="entry name" value="PBP2_ProX_like"/>
    <property type="match status" value="1"/>
</dbReference>
<evidence type="ECO:0000256" key="1">
    <source>
        <dbReference type="SAM" id="MobiDB-lite"/>
    </source>
</evidence>
<dbReference type="Gene3D" id="3.40.190.120">
    <property type="entry name" value="Osmoprotection protein (prox), domain 2"/>
    <property type="match status" value="1"/>
</dbReference>
<dbReference type="EMBL" id="BMMP01000016">
    <property type="protein sequence ID" value="GGO55038.1"/>
    <property type="molecule type" value="Genomic_DNA"/>
</dbReference>
<evidence type="ECO:0000313" key="4">
    <source>
        <dbReference type="Proteomes" id="UP000631535"/>
    </source>
</evidence>
<organism evidence="3 4">
    <name type="scientific">Streptomyces daqingensis</name>
    <dbReference type="NCBI Taxonomy" id="1472640"/>
    <lineage>
        <taxon>Bacteria</taxon>
        <taxon>Bacillati</taxon>
        <taxon>Actinomycetota</taxon>
        <taxon>Actinomycetes</taxon>
        <taxon>Kitasatosporales</taxon>
        <taxon>Streptomycetaceae</taxon>
        <taxon>Streptomyces</taxon>
    </lineage>
</organism>
<evidence type="ECO:0000259" key="2">
    <source>
        <dbReference type="Pfam" id="PF04069"/>
    </source>
</evidence>